<dbReference type="InterPro" id="IPR036095">
    <property type="entry name" value="PTS_EIIB-like_sf"/>
</dbReference>
<sequence length="50" mass="5132">MKFVAATSCPTGIAHTYLAAESLEQGAARSGHEIQVETQGASGSEPSTPR</sequence>
<gene>
    <name evidence="9" type="ORF">R1CP_20985</name>
</gene>
<dbReference type="InterPro" id="IPR013011">
    <property type="entry name" value="PTS_EIIB_2"/>
</dbReference>
<dbReference type="GO" id="GO:0005886">
    <property type="term" value="C:plasma membrane"/>
    <property type="evidence" value="ECO:0007669"/>
    <property type="project" value="TreeGrafter"/>
</dbReference>
<evidence type="ECO:0000256" key="1">
    <source>
        <dbReference type="ARBA" id="ARBA00022448"/>
    </source>
</evidence>
<protein>
    <recommendedName>
        <fullName evidence="8">PTS EIIB type-2 domain-containing protein</fullName>
    </recommendedName>
</protein>
<dbReference type="InterPro" id="IPR050864">
    <property type="entry name" value="Bacterial_PTS_Sugar_Transport"/>
</dbReference>
<dbReference type="Proteomes" id="UP000186108">
    <property type="component" value="Chromosome"/>
</dbReference>
<evidence type="ECO:0000313" key="10">
    <source>
        <dbReference type="Proteomes" id="UP000186108"/>
    </source>
</evidence>
<dbReference type="RefSeq" id="WP_005264708.1">
    <property type="nucleotide sequence ID" value="NZ_CAJUXZ010000001.1"/>
</dbReference>
<dbReference type="EMBL" id="CP009111">
    <property type="protein sequence ID" value="ANS28875.1"/>
    <property type="molecule type" value="Genomic_DNA"/>
</dbReference>
<evidence type="ECO:0000256" key="7">
    <source>
        <dbReference type="SAM" id="MobiDB-lite"/>
    </source>
</evidence>
<dbReference type="InterPro" id="IPR003353">
    <property type="entry name" value="PTS_IIB_fruc"/>
</dbReference>
<dbReference type="PATRIC" id="fig|37919.13.peg.4417"/>
<feature type="region of interest" description="Disordered" evidence="7">
    <location>
        <begin position="27"/>
        <end position="50"/>
    </location>
</feature>
<keyword evidence="4" id="KW-0808">Transferase</keyword>
<dbReference type="InterPro" id="IPR003501">
    <property type="entry name" value="PTS_EIIB_2/3"/>
</dbReference>
<keyword evidence="1" id="KW-0813">Transport</keyword>
<dbReference type="PROSITE" id="PS51099">
    <property type="entry name" value="PTS_EIIB_TYPE_2"/>
    <property type="match status" value="1"/>
</dbReference>
<keyword evidence="5" id="KW-0598">Phosphotransferase system</keyword>
<dbReference type="GO" id="GO:0009401">
    <property type="term" value="P:phosphoenolpyruvate-dependent sugar phosphotransferase system"/>
    <property type="evidence" value="ECO:0007669"/>
    <property type="project" value="UniProtKB-KW"/>
</dbReference>
<keyword evidence="2" id="KW-0597">Phosphoprotein</keyword>
<dbReference type="CDD" id="cd05569">
    <property type="entry name" value="PTS_IIB_fructose"/>
    <property type="match status" value="1"/>
</dbReference>
<evidence type="ECO:0000313" key="9">
    <source>
        <dbReference type="EMBL" id="ANS28875.1"/>
    </source>
</evidence>
<name>A0A1B1K8B6_RHOOP</name>
<evidence type="ECO:0000259" key="8">
    <source>
        <dbReference type="PROSITE" id="PS51099"/>
    </source>
</evidence>
<dbReference type="AlphaFoldDB" id="A0A1B1K8B6"/>
<dbReference type="SUPFAM" id="SSF52794">
    <property type="entry name" value="PTS system IIB component-like"/>
    <property type="match status" value="1"/>
</dbReference>
<keyword evidence="6" id="KW-0418">Kinase</keyword>
<feature type="domain" description="PTS EIIB type-2" evidence="8">
    <location>
        <begin position="1"/>
        <end position="50"/>
    </location>
</feature>
<evidence type="ECO:0000256" key="5">
    <source>
        <dbReference type="ARBA" id="ARBA00022683"/>
    </source>
</evidence>
<evidence type="ECO:0000256" key="2">
    <source>
        <dbReference type="ARBA" id="ARBA00022553"/>
    </source>
</evidence>
<feature type="compositionally biased region" description="Polar residues" evidence="7">
    <location>
        <begin position="36"/>
        <end position="50"/>
    </location>
</feature>
<dbReference type="GO" id="GO:0016301">
    <property type="term" value="F:kinase activity"/>
    <property type="evidence" value="ECO:0007669"/>
    <property type="project" value="UniProtKB-KW"/>
</dbReference>
<evidence type="ECO:0000256" key="6">
    <source>
        <dbReference type="ARBA" id="ARBA00022777"/>
    </source>
</evidence>
<organism evidence="9 10">
    <name type="scientific">Rhodococcus opacus</name>
    <name type="common">Nocardia opaca</name>
    <dbReference type="NCBI Taxonomy" id="37919"/>
    <lineage>
        <taxon>Bacteria</taxon>
        <taxon>Bacillati</taxon>
        <taxon>Actinomycetota</taxon>
        <taxon>Actinomycetes</taxon>
        <taxon>Mycobacteriales</taxon>
        <taxon>Nocardiaceae</taxon>
        <taxon>Rhodococcus</taxon>
    </lineage>
</organism>
<dbReference type="PANTHER" id="PTHR30505">
    <property type="entry name" value="FRUCTOSE-LIKE PERMEASE"/>
    <property type="match status" value="1"/>
</dbReference>
<evidence type="ECO:0000256" key="4">
    <source>
        <dbReference type="ARBA" id="ARBA00022679"/>
    </source>
</evidence>
<accession>A0A1B1K8B6</accession>
<dbReference type="Gene3D" id="3.40.50.2300">
    <property type="match status" value="1"/>
</dbReference>
<reference evidence="9 10" key="1">
    <citation type="submission" date="2014-07" db="EMBL/GenBank/DDBJ databases">
        <authorList>
            <person name="Zhang J.E."/>
            <person name="Yang H."/>
            <person name="Guo J."/>
            <person name="Deng Z."/>
            <person name="Luo H."/>
            <person name="Luo M."/>
            <person name="Zhao B."/>
        </authorList>
    </citation>
    <scope>NUCLEOTIDE SEQUENCE [LARGE SCALE GENOMIC DNA]</scope>
    <source>
        <strain evidence="9 10">1CP</strain>
    </source>
</reference>
<keyword evidence="3" id="KW-0762">Sugar transport</keyword>
<dbReference type="PANTHER" id="PTHR30505:SF0">
    <property type="entry name" value="FRUCTOSE-LIKE PTS SYSTEM EIIBC COMPONENT-RELATED"/>
    <property type="match status" value="1"/>
</dbReference>
<evidence type="ECO:0000256" key="3">
    <source>
        <dbReference type="ARBA" id="ARBA00022597"/>
    </source>
</evidence>
<proteinExistence type="predicted"/>
<dbReference type="GO" id="GO:0022877">
    <property type="term" value="F:protein-N(PI)-phosphohistidine-fructose phosphotransferase system transporter activity"/>
    <property type="evidence" value="ECO:0007669"/>
    <property type="project" value="InterPro"/>
</dbReference>
<dbReference type="GO" id="GO:0090563">
    <property type="term" value="F:protein-phosphocysteine-sugar phosphotransferase activity"/>
    <property type="evidence" value="ECO:0007669"/>
    <property type="project" value="TreeGrafter"/>
</dbReference>
<dbReference type="Pfam" id="PF02302">
    <property type="entry name" value="PTS_IIB"/>
    <property type="match status" value="1"/>
</dbReference>